<dbReference type="Proteomes" id="UP000828941">
    <property type="component" value="Chromosome 9"/>
</dbReference>
<accession>A0ACB9MJ68</accession>
<proteinExistence type="predicted"/>
<reference evidence="1 2" key="1">
    <citation type="journal article" date="2022" name="DNA Res.">
        <title>Chromosomal-level genome assembly of the orchid tree Bauhinia variegata (Leguminosae; Cercidoideae) supports the allotetraploid origin hypothesis of Bauhinia.</title>
        <authorList>
            <person name="Zhong Y."/>
            <person name="Chen Y."/>
            <person name="Zheng D."/>
            <person name="Pang J."/>
            <person name="Liu Y."/>
            <person name="Luo S."/>
            <person name="Meng S."/>
            <person name="Qian L."/>
            <person name="Wei D."/>
            <person name="Dai S."/>
            <person name="Zhou R."/>
        </authorList>
    </citation>
    <scope>NUCLEOTIDE SEQUENCE [LARGE SCALE GENOMIC DNA]</scope>
    <source>
        <strain evidence="1">BV-YZ2020</strain>
    </source>
</reference>
<dbReference type="EMBL" id="CM039434">
    <property type="protein sequence ID" value="KAI4323116.1"/>
    <property type="molecule type" value="Genomic_DNA"/>
</dbReference>
<protein>
    <submittedName>
        <fullName evidence="1">Uncharacterized protein</fullName>
    </submittedName>
</protein>
<evidence type="ECO:0000313" key="1">
    <source>
        <dbReference type="EMBL" id="KAI4323116.1"/>
    </source>
</evidence>
<keyword evidence="2" id="KW-1185">Reference proteome</keyword>
<name>A0ACB9MJ68_BAUVA</name>
<evidence type="ECO:0000313" key="2">
    <source>
        <dbReference type="Proteomes" id="UP000828941"/>
    </source>
</evidence>
<organism evidence="1 2">
    <name type="scientific">Bauhinia variegata</name>
    <name type="common">Purple orchid tree</name>
    <name type="synonym">Phanera variegata</name>
    <dbReference type="NCBI Taxonomy" id="167791"/>
    <lineage>
        <taxon>Eukaryota</taxon>
        <taxon>Viridiplantae</taxon>
        <taxon>Streptophyta</taxon>
        <taxon>Embryophyta</taxon>
        <taxon>Tracheophyta</taxon>
        <taxon>Spermatophyta</taxon>
        <taxon>Magnoliopsida</taxon>
        <taxon>eudicotyledons</taxon>
        <taxon>Gunneridae</taxon>
        <taxon>Pentapetalae</taxon>
        <taxon>rosids</taxon>
        <taxon>fabids</taxon>
        <taxon>Fabales</taxon>
        <taxon>Fabaceae</taxon>
        <taxon>Cercidoideae</taxon>
        <taxon>Cercideae</taxon>
        <taxon>Bauhiniinae</taxon>
        <taxon>Bauhinia</taxon>
    </lineage>
</organism>
<gene>
    <name evidence="1" type="ORF">L6164_022747</name>
</gene>
<comment type="caution">
    <text evidence="1">The sequence shown here is derived from an EMBL/GenBank/DDBJ whole genome shotgun (WGS) entry which is preliminary data.</text>
</comment>
<sequence>MDITEATILHHVGIVLLSLWLLSSFNWCHPVAYFIGFIYLYLVHECYVSRLRKRVQSEEKREANQRRVLADSETVRWLNHAIENMWPICMEQICSQKILLPIVPWFLEKYKPWTVKKAVVQHLYLGRNPPLFTEMRVLRQISDDHLVLELGMNFLTADDMSAIFAVKLRKALGFGMWAKLHITGMHVEGKVLVGVKFLRTWPYLGRLRVCFAEPPYFQMTVKPVFNHGLDVTEIPGIAGWLDKLLSIAFEQTLVEPNMLVVDVEKFASSQKESWFSVDEKQPVAFAKVEVLEALDMKAADLNGLADPYVKGHMGAYRFKTKTQKKTLSPKWQEEFNIPIITWDSPNILSIVVRDKDRFYDDTLGDCSVNISDFRDGQRHDIWLSLQNIKTGRLHLAITLLEDSGKVVDIPSDPEKVGIEERSSFADKSTNKNSSSSVTSEKSQNLDTQKSQKVADNYVPIDIEGQKETGIWVHQPGSEVSQTWEPRKGKSRRLDTEIRGEPNDLSGSFNSTASEPLNNNSSSPDNDSGDKQRMKSIRRGLHKIGTVFHRSQKEENKPDSIVEDFQSPHVNIRAVNNAKEIGVKFVMEDDISGFPTGKVQKEGTSTEGSGPESPGKGNVKGMAKNILKHAEKSARGLKHVLSGKSRKSKGHSPEENAERETPVESDSSDDDSLPASVQSPIDERIPVASQAIASGGNDSFNSGKNVVQTGSSYPTIDNEDSMEKTSLEESEKGNGNVESFIALVVFEQDGSLSNRQSSRPLCVIQSLWFNLARMAESQSEAEEGEANAERVEVNRGGIVAATGIAASS</sequence>